<organism evidence="3 4">
    <name type="scientific">Thiothrix nivea (strain ATCC 35100 / DSM 5205 / JP2)</name>
    <dbReference type="NCBI Taxonomy" id="870187"/>
    <lineage>
        <taxon>Bacteria</taxon>
        <taxon>Pseudomonadati</taxon>
        <taxon>Pseudomonadota</taxon>
        <taxon>Gammaproteobacteria</taxon>
        <taxon>Thiotrichales</taxon>
        <taxon>Thiotrichaceae</taxon>
        <taxon>Thiothrix</taxon>
    </lineage>
</organism>
<evidence type="ECO:0000259" key="2">
    <source>
        <dbReference type="Pfam" id="PF14200"/>
    </source>
</evidence>
<keyword evidence="3" id="KW-0430">Lectin</keyword>
<reference evidence="4" key="1">
    <citation type="journal article" date="2011" name="Stand. Genomic Sci.">
        <title>Genome sequence of the filamentous, gliding Thiothrix nivea neotype strain (JP2(T)).</title>
        <authorList>
            <person name="Lapidus A."/>
            <person name="Nolan M."/>
            <person name="Lucas S."/>
            <person name="Glavina Del Rio T."/>
            <person name="Tice H."/>
            <person name="Cheng J.F."/>
            <person name="Tapia R."/>
            <person name="Han C."/>
            <person name="Goodwin L."/>
            <person name="Pitluck S."/>
            <person name="Liolios K."/>
            <person name="Pagani I."/>
            <person name="Ivanova N."/>
            <person name="Huntemann M."/>
            <person name="Mavromatis K."/>
            <person name="Mikhailova N."/>
            <person name="Pati A."/>
            <person name="Chen A."/>
            <person name="Palaniappan K."/>
            <person name="Land M."/>
            <person name="Brambilla E.M."/>
            <person name="Rohde M."/>
            <person name="Abt B."/>
            <person name="Verbarg S."/>
            <person name="Goker M."/>
            <person name="Bristow J."/>
            <person name="Eisen J.A."/>
            <person name="Markowitz V."/>
            <person name="Hugenholtz P."/>
            <person name="Kyrpides N.C."/>
            <person name="Klenk H.P."/>
            <person name="Woyke T."/>
        </authorList>
    </citation>
    <scope>NUCLEOTIDE SEQUENCE [LARGE SCALE GENOMIC DNA]</scope>
    <source>
        <strain evidence="4">ATCC 35100 / DSM 5205 / JP2</strain>
    </source>
</reference>
<protein>
    <submittedName>
        <fullName evidence="3">Ricin B lectin</fullName>
    </submittedName>
</protein>
<sequence precursor="true">MKPLLFTSLFLVLVGTGLTTTANAEPASDGTFYIKAKHSGKCVHQHGQINDNGGNVTQWDCVNQDNVKLERIPTGSGYFLLRFKHSGKCVTVENDSLDRDANIIQWDCNYDGPRNQTWHMVKASNSPTDPYVQIQSGNGACLHQHGATNGNGDNITQWDCINQPNVLWKFTPAPN</sequence>
<dbReference type="InterPro" id="IPR035992">
    <property type="entry name" value="Ricin_B-like_lectins"/>
</dbReference>
<evidence type="ECO:0000313" key="4">
    <source>
        <dbReference type="Proteomes" id="UP000005317"/>
    </source>
</evidence>
<dbReference type="AlphaFoldDB" id="A0A656HJT3"/>
<feature type="signal peptide" evidence="1">
    <location>
        <begin position="1"/>
        <end position="24"/>
    </location>
</feature>
<feature type="domain" description="Ricin B lectin" evidence="2">
    <location>
        <begin position="114"/>
        <end position="174"/>
    </location>
</feature>
<dbReference type="OrthoDB" id="483738at2"/>
<dbReference type="RefSeq" id="WP_002709419.1">
    <property type="nucleotide sequence ID" value="NZ_JH651384.1"/>
</dbReference>
<feature type="domain" description="Ricin B lectin" evidence="2">
    <location>
        <begin position="26"/>
        <end position="106"/>
    </location>
</feature>
<keyword evidence="1" id="KW-0732">Signal</keyword>
<dbReference type="InterPro" id="IPR000772">
    <property type="entry name" value="Ricin_B_lectin"/>
</dbReference>
<feature type="chain" id="PRO_5024870865" evidence="1">
    <location>
        <begin position="25"/>
        <end position="175"/>
    </location>
</feature>
<dbReference type="Pfam" id="PF14200">
    <property type="entry name" value="RicinB_lectin_2"/>
    <property type="match status" value="2"/>
</dbReference>
<dbReference type="CDD" id="cd00161">
    <property type="entry name" value="beta-trefoil_Ricin-like"/>
    <property type="match status" value="1"/>
</dbReference>
<dbReference type="EMBL" id="JH651384">
    <property type="protein sequence ID" value="EIJ35519.1"/>
    <property type="molecule type" value="Genomic_DNA"/>
</dbReference>
<evidence type="ECO:0000256" key="1">
    <source>
        <dbReference type="SAM" id="SignalP"/>
    </source>
</evidence>
<keyword evidence="4" id="KW-1185">Reference proteome</keyword>
<dbReference type="GO" id="GO:0030246">
    <property type="term" value="F:carbohydrate binding"/>
    <property type="evidence" value="ECO:0007669"/>
    <property type="project" value="UniProtKB-KW"/>
</dbReference>
<accession>A0A656HJT3</accession>
<dbReference type="Gene3D" id="2.80.10.50">
    <property type="match status" value="2"/>
</dbReference>
<dbReference type="Proteomes" id="UP000005317">
    <property type="component" value="Unassembled WGS sequence"/>
</dbReference>
<proteinExistence type="predicted"/>
<dbReference type="SUPFAM" id="SSF50370">
    <property type="entry name" value="Ricin B-like lectins"/>
    <property type="match status" value="1"/>
</dbReference>
<name>A0A656HJT3_THINJ</name>
<evidence type="ECO:0000313" key="3">
    <source>
        <dbReference type="EMBL" id="EIJ35519.1"/>
    </source>
</evidence>
<gene>
    <name evidence="3" type="ORF">Thini_2993</name>
</gene>
<dbReference type="PROSITE" id="PS50231">
    <property type="entry name" value="RICIN_B_LECTIN"/>
    <property type="match status" value="1"/>
</dbReference>